<feature type="region of interest" description="Disordered" evidence="1">
    <location>
        <begin position="132"/>
        <end position="170"/>
    </location>
</feature>
<reference evidence="2" key="1">
    <citation type="submission" date="2020-02" db="EMBL/GenBank/DDBJ databases">
        <authorList>
            <person name="Meier V. D."/>
        </authorList>
    </citation>
    <scope>NUCLEOTIDE SEQUENCE</scope>
    <source>
        <strain evidence="2">AVDCRST_MAG19</strain>
    </source>
</reference>
<proteinExistence type="predicted"/>
<organism evidence="2">
    <name type="scientific">uncultured Thermomicrobiales bacterium</name>
    <dbReference type="NCBI Taxonomy" id="1645740"/>
    <lineage>
        <taxon>Bacteria</taxon>
        <taxon>Pseudomonadati</taxon>
        <taxon>Thermomicrobiota</taxon>
        <taxon>Thermomicrobia</taxon>
        <taxon>Thermomicrobiales</taxon>
        <taxon>environmental samples</taxon>
    </lineage>
</organism>
<accession>A0A6J4VLT9</accession>
<protein>
    <submittedName>
        <fullName evidence="2">Uncharacterized protein</fullName>
    </submittedName>
</protein>
<gene>
    <name evidence="2" type="ORF">AVDCRST_MAG19-4152</name>
</gene>
<dbReference type="AlphaFoldDB" id="A0A6J4VLT9"/>
<feature type="compositionally biased region" description="Low complexity" evidence="1">
    <location>
        <begin position="153"/>
        <end position="164"/>
    </location>
</feature>
<feature type="non-terminal residue" evidence="2">
    <location>
        <position position="1"/>
    </location>
</feature>
<sequence>PAPGRGDRAVHARLRRPGERGLHPRRRRDRLGAADRQALRQGRQGALRAVLPPDGEGDAALRGAGAAGRRRPVLRGRGGPAADAVRPAPALPPARGPRRGPRAPPQAPAHLRDHLLEERRLRLRRPEDAWALLPGRHPPLHGDAHRRPRGRARGAQPRGVAPGPTAARRM</sequence>
<feature type="region of interest" description="Disordered" evidence="1">
    <location>
        <begin position="1"/>
        <end position="113"/>
    </location>
</feature>
<evidence type="ECO:0000256" key="1">
    <source>
        <dbReference type="SAM" id="MobiDB-lite"/>
    </source>
</evidence>
<dbReference type="EMBL" id="CADCWL010000233">
    <property type="protein sequence ID" value="CAA9582148.1"/>
    <property type="molecule type" value="Genomic_DNA"/>
</dbReference>
<evidence type="ECO:0000313" key="2">
    <source>
        <dbReference type="EMBL" id="CAA9582148.1"/>
    </source>
</evidence>
<name>A0A6J4VLT9_9BACT</name>
<feature type="non-terminal residue" evidence="2">
    <location>
        <position position="170"/>
    </location>
</feature>
<feature type="compositionally biased region" description="Basic and acidic residues" evidence="1">
    <location>
        <begin position="1"/>
        <end position="22"/>
    </location>
</feature>